<accession>A0ABS3J594</accession>
<keyword evidence="3" id="KW-0238">DNA-binding</keyword>
<dbReference type="PANTHER" id="PTHR30427:SF1">
    <property type="entry name" value="TRANSCRIPTIONAL ACTIVATOR PROTEIN LYSR"/>
    <property type="match status" value="1"/>
</dbReference>
<organism evidence="7 8">
    <name type="scientific">Jiella sonneratiae</name>
    <dbReference type="NCBI Taxonomy" id="2816856"/>
    <lineage>
        <taxon>Bacteria</taxon>
        <taxon>Pseudomonadati</taxon>
        <taxon>Pseudomonadota</taxon>
        <taxon>Alphaproteobacteria</taxon>
        <taxon>Hyphomicrobiales</taxon>
        <taxon>Aurantimonadaceae</taxon>
        <taxon>Jiella</taxon>
    </lineage>
</organism>
<sequence length="320" mass="35485">MPHSASGSSASRPSDSNERKVRHRHLEVFRAVMRSGSITGASRLLGMSQPGVSKLIAQTEERCGFQLFDRVQGRLQPTDRARRLFDEAERLFVGMEEINRLVGRMGDDGPSRTVITAVPIIAQQILPRAIAQWLQTAETRPFVTTRDAGGVVALVAARNADIGVTTSFRRLPGMRSQLIARNEAMCALHEDHPLARKAALKPEDFHGVPFISLSRHEGQQEKFDKIFAEAGVDLNEVAEMPLMLGAAAMAHARIGVTFADYFSAQPWLDKGLVLRPFKPRAQFEYHAIWTENLYRGREVHALVAALLSVCRDLIADAKRA</sequence>
<evidence type="ECO:0000256" key="3">
    <source>
        <dbReference type="ARBA" id="ARBA00023125"/>
    </source>
</evidence>
<dbReference type="Pfam" id="PF00126">
    <property type="entry name" value="HTH_1"/>
    <property type="match status" value="1"/>
</dbReference>
<evidence type="ECO:0000256" key="2">
    <source>
        <dbReference type="ARBA" id="ARBA00023015"/>
    </source>
</evidence>
<reference evidence="7 8" key="1">
    <citation type="submission" date="2021-03" db="EMBL/GenBank/DDBJ databases">
        <title>Whole genome sequence of Jiella sp. MQZ13P-4.</title>
        <authorList>
            <person name="Tuo L."/>
        </authorList>
    </citation>
    <scope>NUCLEOTIDE SEQUENCE [LARGE SCALE GENOMIC DNA]</scope>
    <source>
        <strain evidence="7 8">MQZ13P-4</strain>
    </source>
</reference>
<keyword evidence="4" id="KW-0804">Transcription</keyword>
<dbReference type="EMBL" id="JAFMPY010000010">
    <property type="protein sequence ID" value="MBO0904252.1"/>
    <property type="molecule type" value="Genomic_DNA"/>
</dbReference>
<dbReference type="SUPFAM" id="SSF53850">
    <property type="entry name" value="Periplasmic binding protein-like II"/>
    <property type="match status" value="1"/>
</dbReference>
<evidence type="ECO:0000256" key="4">
    <source>
        <dbReference type="ARBA" id="ARBA00023163"/>
    </source>
</evidence>
<proteinExistence type="inferred from homology"/>
<dbReference type="Pfam" id="PF03466">
    <property type="entry name" value="LysR_substrate"/>
    <property type="match status" value="1"/>
</dbReference>
<protein>
    <submittedName>
        <fullName evidence="7">LysR family transcriptional regulator</fullName>
    </submittedName>
</protein>
<dbReference type="InterPro" id="IPR005119">
    <property type="entry name" value="LysR_subst-bd"/>
</dbReference>
<dbReference type="Gene3D" id="1.10.10.10">
    <property type="entry name" value="Winged helix-like DNA-binding domain superfamily/Winged helix DNA-binding domain"/>
    <property type="match status" value="1"/>
</dbReference>
<dbReference type="RefSeq" id="WP_207350900.1">
    <property type="nucleotide sequence ID" value="NZ_JAFMPY010000010.1"/>
</dbReference>
<dbReference type="Proteomes" id="UP000664288">
    <property type="component" value="Unassembled WGS sequence"/>
</dbReference>
<evidence type="ECO:0000256" key="5">
    <source>
        <dbReference type="SAM" id="MobiDB-lite"/>
    </source>
</evidence>
<evidence type="ECO:0000256" key="1">
    <source>
        <dbReference type="ARBA" id="ARBA00009437"/>
    </source>
</evidence>
<name>A0ABS3J594_9HYPH</name>
<comment type="caution">
    <text evidence="7">The sequence shown here is derived from an EMBL/GenBank/DDBJ whole genome shotgun (WGS) entry which is preliminary data.</text>
</comment>
<feature type="compositionally biased region" description="Low complexity" evidence="5">
    <location>
        <begin position="1"/>
        <end position="14"/>
    </location>
</feature>
<evidence type="ECO:0000313" key="7">
    <source>
        <dbReference type="EMBL" id="MBO0904252.1"/>
    </source>
</evidence>
<dbReference type="PANTHER" id="PTHR30427">
    <property type="entry name" value="TRANSCRIPTIONAL ACTIVATOR PROTEIN LYSR"/>
    <property type="match status" value="1"/>
</dbReference>
<dbReference type="InterPro" id="IPR036390">
    <property type="entry name" value="WH_DNA-bd_sf"/>
</dbReference>
<evidence type="ECO:0000259" key="6">
    <source>
        <dbReference type="PROSITE" id="PS50931"/>
    </source>
</evidence>
<gene>
    <name evidence="7" type="ORF">J1C47_11420</name>
</gene>
<feature type="domain" description="HTH lysR-type" evidence="6">
    <location>
        <begin position="24"/>
        <end position="78"/>
    </location>
</feature>
<evidence type="ECO:0000313" key="8">
    <source>
        <dbReference type="Proteomes" id="UP000664288"/>
    </source>
</evidence>
<dbReference type="InterPro" id="IPR036388">
    <property type="entry name" value="WH-like_DNA-bd_sf"/>
</dbReference>
<dbReference type="InterPro" id="IPR000847">
    <property type="entry name" value="LysR_HTH_N"/>
</dbReference>
<dbReference type="PROSITE" id="PS50931">
    <property type="entry name" value="HTH_LYSR"/>
    <property type="match status" value="1"/>
</dbReference>
<keyword evidence="2" id="KW-0805">Transcription regulation</keyword>
<feature type="region of interest" description="Disordered" evidence="5">
    <location>
        <begin position="1"/>
        <end position="21"/>
    </location>
</feature>
<dbReference type="Gene3D" id="3.40.190.10">
    <property type="entry name" value="Periplasmic binding protein-like II"/>
    <property type="match status" value="2"/>
</dbReference>
<comment type="similarity">
    <text evidence="1">Belongs to the LysR transcriptional regulatory family.</text>
</comment>
<dbReference type="SUPFAM" id="SSF46785">
    <property type="entry name" value="Winged helix' DNA-binding domain"/>
    <property type="match status" value="1"/>
</dbReference>
<keyword evidence="8" id="KW-1185">Reference proteome</keyword>